<reference evidence="2" key="1">
    <citation type="submission" date="2018-03" db="EMBL/GenBank/DDBJ databases">
        <authorList>
            <consortium name="Urmite Genomes"/>
        </authorList>
    </citation>
    <scope>NUCLEOTIDE SEQUENCE [LARGE SCALE GENOMIC DNA]</scope>
    <source>
        <strain evidence="2">IHUMI-27.7</strain>
    </source>
</reference>
<feature type="domain" description="Protein kinase" evidence="1">
    <location>
        <begin position="1"/>
        <end position="236"/>
    </location>
</feature>
<dbReference type="InterPro" id="IPR011009">
    <property type="entry name" value="Kinase-like_dom_sf"/>
</dbReference>
<protein>
    <submittedName>
        <fullName evidence="2">Serine/Threonine protein kinase</fullName>
    </submittedName>
</protein>
<dbReference type="PANTHER" id="PTHR44167">
    <property type="entry name" value="OVARIAN-SPECIFIC SERINE/THREONINE-PROTEIN KINASE LOK-RELATED"/>
    <property type="match status" value="1"/>
</dbReference>
<dbReference type="InterPro" id="IPR000719">
    <property type="entry name" value="Prot_kinase_dom"/>
</dbReference>
<proteinExistence type="predicted"/>
<keyword evidence="2" id="KW-0723">Serine/threonine-protein kinase</keyword>
<keyword evidence="2" id="KW-0418">Kinase</keyword>
<dbReference type="Proteomes" id="UP000273054">
    <property type="component" value="Segment"/>
</dbReference>
<dbReference type="PANTHER" id="PTHR44167:SF24">
    <property type="entry name" value="SERINE_THREONINE-PROTEIN KINASE CHK2"/>
    <property type="match status" value="1"/>
</dbReference>
<evidence type="ECO:0000313" key="2">
    <source>
        <dbReference type="EMBL" id="SPN78981.1"/>
    </source>
</evidence>
<gene>
    <name evidence="2" type="ORF">BRZCDTV_95</name>
</gene>
<dbReference type="SMART" id="SM00220">
    <property type="entry name" value="S_TKc"/>
    <property type="match status" value="1"/>
</dbReference>
<accession>A0A2R8FDS5</accession>
<dbReference type="GO" id="GO:0005524">
    <property type="term" value="F:ATP binding"/>
    <property type="evidence" value="ECO:0007669"/>
    <property type="project" value="InterPro"/>
</dbReference>
<dbReference type="Gene3D" id="3.30.200.20">
    <property type="entry name" value="Phosphorylase Kinase, domain 1"/>
    <property type="match status" value="1"/>
</dbReference>
<evidence type="ECO:0000259" key="1">
    <source>
        <dbReference type="PROSITE" id="PS50011"/>
    </source>
</evidence>
<keyword evidence="2" id="KW-0808">Transferase</keyword>
<dbReference type="GO" id="GO:0004674">
    <property type="term" value="F:protein serine/threonine kinase activity"/>
    <property type="evidence" value="ECO:0007669"/>
    <property type="project" value="UniProtKB-KW"/>
</dbReference>
<dbReference type="Gene3D" id="1.10.510.10">
    <property type="entry name" value="Transferase(Phosphotransferase) domain 1"/>
    <property type="match status" value="1"/>
</dbReference>
<dbReference type="PROSITE" id="PS50011">
    <property type="entry name" value="PROTEIN_KINASE_DOM"/>
    <property type="match status" value="1"/>
</dbReference>
<dbReference type="SUPFAM" id="SSF56112">
    <property type="entry name" value="Protein kinase-like (PK-like)"/>
    <property type="match status" value="1"/>
</dbReference>
<dbReference type="Pfam" id="PF00069">
    <property type="entry name" value="Pkinase"/>
    <property type="match status" value="1"/>
</dbReference>
<dbReference type="PROSITE" id="PS00108">
    <property type="entry name" value="PROTEIN_KINASE_ST"/>
    <property type="match status" value="1"/>
</dbReference>
<dbReference type="InterPro" id="IPR008271">
    <property type="entry name" value="Ser/Thr_kinase_AS"/>
</dbReference>
<dbReference type="EMBL" id="LT994651">
    <property type="protein sequence ID" value="SPN78981.1"/>
    <property type="molecule type" value="Genomic_DNA"/>
</dbReference>
<sequence>MLGKGAQSVIRKGTWQGKPCAFKKLTDMDYVLEASLLVTISHENIISAYGIDGIVPGGLRIALELADCDLTQYIKDNNPSEEERLDIFNSLLCAVSYLHKNGIYHGDIKANNCLMLNGKLKLADFGAAKVKGGRSKLTTPSVSSPQVLDKKDLDHAKSDIWALGVTFYYILTGKNLFHADSMHEFKKLIQTFLTDPRAYLSARGVKEEHIETLLLMLQEREEDRIMPTFVERHIYPPLFQKRILDIPEVPSLLEKILSQTKADENIRHNAILLFNSLSEEMQTESYALACYSLCHRLKEPYKKHYIIRGEYYTTLWRSYEERIILYKQGAIFSQLPF</sequence>
<organism evidence="2">
    <name type="scientific">Brazilian cedratvirus IHUMI</name>
    <dbReference type="NCBI Taxonomy" id="2126980"/>
    <lineage>
        <taxon>Viruses</taxon>
        <taxon>Pithoviruses</taxon>
        <taxon>Orthocedratvirinae</taxon>
        <taxon>Alphacedratvirus</taxon>
        <taxon>Alphacedratvirus brasiliense</taxon>
    </lineage>
</organism>
<name>A0A2R8FDS5_9VIRU</name>
<evidence type="ECO:0000313" key="3">
    <source>
        <dbReference type="Proteomes" id="UP000273054"/>
    </source>
</evidence>
<keyword evidence="3" id="KW-1185">Reference proteome</keyword>